<dbReference type="KEGG" id="vg:19527201"/>
<gene>
    <name evidence="1" type="primary">21</name>
    <name evidence="1" type="ORF">PBI_HAWKEYE_21</name>
</gene>
<dbReference type="RefSeq" id="YP_009035916.1">
    <property type="nucleotide sequence ID" value="NC_024209.1"/>
</dbReference>
<protein>
    <recommendedName>
        <fullName evidence="3">Head-to-tail stopper</fullName>
    </recommendedName>
</protein>
<keyword evidence="2" id="KW-1185">Reference proteome</keyword>
<evidence type="ECO:0000313" key="2">
    <source>
        <dbReference type="Proteomes" id="UP000019737"/>
    </source>
</evidence>
<dbReference type="GeneID" id="19527201"/>
<evidence type="ECO:0000313" key="1">
    <source>
        <dbReference type="EMBL" id="AHN84032.1"/>
    </source>
</evidence>
<proteinExistence type="predicted"/>
<dbReference type="EMBL" id="KJ194582">
    <property type="protein sequence ID" value="AHN84032.1"/>
    <property type="molecule type" value="Genomic_DNA"/>
</dbReference>
<organism evidence="1 2">
    <name type="scientific">Mycobacterium phage Hawkeye</name>
    <dbReference type="NCBI Taxonomy" id="1458711"/>
    <lineage>
        <taxon>Viruses</taxon>
        <taxon>Duplodnaviria</taxon>
        <taxon>Heunggongvirae</taxon>
        <taxon>Uroviricota</taxon>
        <taxon>Caudoviricetes</taxon>
        <taxon>Dclasvirinae</taxon>
        <taxon>Hawkeyevirus</taxon>
        <taxon>Hawkeyevirus hawkeye</taxon>
    </lineage>
</organism>
<accession>X2KN50</accession>
<reference evidence="1 2" key="1">
    <citation type="submission" date="2014-01" db="EMBL/GenBank/DDBJ databases">
        <authorList>
            <person name="Schneider V.M."/>
            <person name="Bowman C.A."/>
            <person name="Russell D.A."/>
            <person name="Pope W.H."/>
            <person name="Jacobs-Sera D."/>
            <person name="Hendrix R.W."/>
            <person name="Hatfull G.F."/>
        </authorList>
    </citation>
    <scope>NUCLEOTIDE SEQUENCE [LARGE SCALE GENOMIC DNA]</scope>
</reference>
<dbReference type="Proteomes" id="UP000019737">
    <property type="component" value="Segment"/>
</dbReference>
<sequence length="135" mass="14606">MSVTASNQRGLGILRAGTKAFIDDDPVEIVLIPSQGVKVEVPGGGYDYAPAAPRAAQRFKVINQTSDGSAKSESESGIIASNRDYVLLGEYNAVAEVGDTWNDGNNRYRVVELLVENGYERKWRVTSLGPEPNYG</sequence>
<name>X2KN50_9CAUD</name>
<evidence type="ECO:0008006" key="3">
    <source>
        <dbReference type="Google" id="ProtNLM"/>
    </source>
</evidence>
<dbReference type="OrthoDB" id="25409at10239"/>